<organism evidence="1 2">
    <name type="scientific">Tilletia horrida</name>
    <dbReference type="NCBI Taxonomy" id="155126"/>
    <lineage>
        <taxon>Eukaryota</taxon>
        <taxon>Fungi</taxon>
        <taxon>Dikarya</taxon>
        <taxon>Basidiomycota</taxon>
        <taxon>Ustilaginomycotina</taxon>
        <taxon>Exobasidiomycetes</taxon>
        <taxon>Tilletiales</taxon>
        <taxon>Tilletiaceae</taxon>
        <taxon>Tilletia</taxon>
    </lineage>
</organism>
<reference evidence="1" key="1">
    <citation type="journal article" date="2023" name="PhytoFront">
        <title>Draft Genome Resources of Seven Strains of Tilletia horrida, Causal Agent of Kernel Smut of Rice.</title>
        <authorList>
            <person name="Khanal S."/>
            <person name="Antony Babu S."/>
            <person name="Zhou X.G."/>
        </authorList>
    </citation>
    <scope>NUCLEOTIDE SEQUENCE</scope>
    <source>
        <strain evidence="1">TX3</strain>
    </source>
</reference>
<evidence type="ECO:0000313" key="1">
    <source>
        <dbReference type="EMBL" id="KAK0538615.1"/>
    </source>
</evidence>
<dbReference type="AlphaFoldDB" id="A0AAN6GG17"/>
<dbReference type="EMBL" id="JAPDMQ010000042">
    <property type="protein sequence ID" value="KAK0538615.1"/>
    <property type="molecule type" value="Genomic_DNA"/>
</dbReference>
<comment type="caution">
    <text evidence="1">The sequence shown here is derived from an EMBL/GenBank/DDBJ whole genome shotgun (WGS) entry which is preliminary data.</text>
</comment>
<dbReference type="Proteomes" id="UP001176521">
    <property type="component" value="Unassembled WGS sequence"/>
</dbReference>
<sequence length="585" mass="63581">MSVLQGEQALHALGALENDYFVVAHSLQDPETGEDYSFDFKYLAMPWSLRRHFFPAPNRYSDPAKLGPAAAQIIQLYEEIVALALQASNVVRIILNDISHMLLTYTSYKRIAPLIEGFSLKTLKLVKMIAEEEAATRGGNKAATASSLYLRLVRREIVFLVEAHKIYWSRSIVARSRCYAAYSATIVRATKNIARVTKAGKVHLRLRSTHHKLAAPQPMTPTLASNAVQHAFNSELGGTLRRLRAGRFKKTPDVEMLLRLHPFLQRIQLPDLQDMDVLSNERTGEDASKHGAGQSGGRFTAAAASSSIIDAPWQGSAIPSGIEGIISVTRRHADPDRLQVGSIGDADQWTREATRLANAHTVLLLDGGFLARPDAARYLHSMVTAYSLVGFWGPASFVAEMLATSIRDALALDPSSTPLKLSLCNALATLSLLCGPLYEPLLQLGAVEEAGLILKELSVGKPDSYALEDAQLALLLSQGKRKPFDEESQQEGDEMIEDVINKFARVLKKDPSCLEARLGLAITLGTAEYYKLADGTDSLAAAAAVYKQLATSKPLLFGRKAAVLLAQATSRGDAKAGERAVAALV</sequence>
<evidence type="ECO:0000313" key="2">
    <source>
        <dbReference type="Proteomes" id="UP001176521"/>
    </source>
</evidence>
<gene>
    <name evidence="1" type="ORF">OC842_001247</name>
</gene>
<protein>
    <submittedName>
        <fullName evidence="1">Uncharacterized protein</fullName>
    </submittedName>
</protein>
<keyword evidence="2" id="KW-1185">Reference proteome</keyword>
<name>A0AAN6GG17_9BASI</name>
<proteinExistence type="predicted"/>
<accession>A0AAN6GG17</accession>